<dbReference type="RefSeq" id="WP_068221841.1">
    <property type="nucleotide sequence ID" value="NZ_CP139724.1"/>
</dbReference>
<dbReference type="InterPro" id="IPR003439">
    <property type="entry name" value="ABC_transporter-like_ATP-bd"/>
</dbReference>
<dbReference type="InterPro" id="IPR015860">
    <property type="entry name" value="ABC_transpr_TagH-like"/>
</dbReference>
<organism evidence="6 7">
    <name type="scientific">Roseivirga spongicola</name>
    <dbReference type="NCBI Taxonomy" id="333140"/>
    <lineage>
        <taxon>Bacteria</taxon>
        <taxon>Pseudomonadati</taxon>
        <taxon>Bacteroidota</taxon>
        <taxon>Cytophagia</taxon>
        <taxon>Cytophagales</taxon>
        <taxon>Roseivirgaceae</taxon>
        <taxon>Roseivirga</taxon>
    </lineage>
</organism>
<evidence type="ECO:0000256" key="3">
    <source>
        <dbReference type="ARBA" id="ARBA00022741"/>
    </source>
</evidence>
<dbReference type="CDD" id="cd03220">
    <property type="entry name" value="ABC_KpsT_Wzt"/>
    <property type="match status" value="1"/>
</dbReference>
<dbReference type="OrthoDB" id="9785229at2"/>
<evidence type="ECO:0000256" key="4">
    <source>
        <dbReference type="ARBA" id="ARBA00022840"/>
    </source>
</evidence>
<evidence type="ECO:0000259" key="5">
    <source>
        <dbReference type="PROSITE" id="PS50893"/>
    </source>
</evidence>
<keyword evidence="7" id="KW-1185">Reference proteome</keyword>
<dbReference type="SMART" id="SM00382">
    <property type="entry name" value="AAA"/>
    <property type="match status" value="1"/>
</dbReference>
<dbReference type="InterPro" id="IPR027417">
    <property type="entry name" value="P-loop_NTPase"/>
</dbReference>
<dbReference type="GO" id="GO:0140359">
    <property type="term" value="F:ABC-type transporter activity"/>
    <property type="evidence" value="ECO:0007669"/>
    <property type="project" value="InterPro"/>
</dbReference>
<evidence type="ECO:0000256" key="2">
    <source>
        <dbReference type="ARBA" id="ARBA00022448"/>
    </source>
</evidence>
<dbReference type="EMBL" id="LRPC01000028">
    <property type="protein sequence ID" value="KYG73478.1"/>
    <property type="molecule type" value="Genomic_DNA"/>
</dbReference>
<sequence>MVQACNISKHYFKHYNLLHAKDGFYALRDISFTVHAGDHVALIGDNGSGKSTLLKILSRVTRPSEGNLRVSGRLVSMLELGAGFHPDLTGEENVYFLGGLMGLSRTEINSKLHEIIRFSEMQDFMSMKVKSYSNGMIIRLALGVALTNKPKVILADEVFSVLDKGFKIKCIEKIERIKNEGVAIILADHDFESLRSVCNKAIWLRKGEIFKTGEIDSILSEYEASKR</sequence>
<evidence type="ECO:0000313" key="6">
    <source>
        <dbReference type="EMBL" id="KYG73478.1"/>
    </source>
</evidence>
<dbReference type="GO" id="GO:0016020">
    <property type="term" value="C:membrane"/>
    <property type="evidence" value="ECO:0007669"/>
    <property type="project" value="InterPro"/>
</dbReference>
<keyword evidence="2" id="KW-0813">Transport</keyword>
<keyword evidence="3" id="KW-0547">Nucleotide-binding</keyword>
<dbReference type="Proteomes" id="UP000075606">
    <property type="component" value="Unassembled WGS sequence"/>
</dbReference>
<dbReference type="SUPFAM" id="SSF52540">
    <property type="entry name" value="P-loop containing nucleoside triphosphate hydrolases"/>
    <property type="match status" value="1"/>
</dbReference>
<comment type="similarity">
    <text evidence="1">Belongs to the ABC transporter superfamily.</text>
</comment>
<dbReference type="PROSITE" id="PS50893">
    <property type="entry name" value="ABC_TRANSPORTER_2"/>
    <property type="match status" value="1"/>
</dbReference>
<comment type="caution">
    <text evidence="6">The sequence shown here is derived from an EMBL/GenBank/DDBJ whole genome shotgun (WGS) entry which is preliminary data.</text>
</comment>
<dbReference type="AlphaFoldDB" id="A0A150X430"/>
<evidence type="ECO:0000313" key="7">
    <source>
        <dbReference type="Proteomes" id="UP000075606"/>
    </source>
</evidence>
<feature type="domain" description="ABC transporter" evidence="5">
    <location>
        <begin position="2"/>
        <end position="227"/>
    </location>
</feature>
<dbReference type="PANTHER" id="PTHR46743">
    <property type="entry name" value="TEICHOIC ACIDS EXPORT ATP-BINDING PROTEIN TAGH"/>
    <property type="match status" value="1"/>
</dbReference>
<dbReference type="GO" id="GO:0016887">
    <property type="term" value="F:ATP hydrolysis activity"/>
    <property type="evidence" value="ECO:0007669"/>
    <property type="project" value="InterPro"/>
</dbReference>
<dbReference type="GO" id="GO:0005524">
    <property type="term" value="F:ATP binding"/>
    <property type="evidence" value="ECO:0007669"/>
    <property type="project" value="UniProtKB-KW"/>
</dbReference>
<accession>A0A150X430</accession>
<protein>
    <recommendedName>
        <fullName evidence="5">ABC transporter domain-containing protein</fullName>
    </recommendedName>
</protein>
<dbReference type="Gene3D" id="3.40.50.300">
    <property type="entry name" value="P-loop containing nucleotide triphosphate hydrolases"/>
    <property type="match status" value="1"/>
</dbReference>
<keyword evidence="4" id="KW-0067">ATP-binding</keyword>
<dbReference type="InterPro" id="IPR050683">
    <property type="entry name" value="Bact_Polysacc_Export_ATP-bd"/>
</dbReference>
<dbReference type="STRING" id="333140.AWW68_12350"/>
<dbReference type="Pfam" id="PF00005">
    <property type="entry name" value="ABC_tran"/>
    <property type="match status" value="1"/>
</dbReference>
<gene>
    <name evidence="6" type="ORF">AWW68_12350</name>
</gene>
<dbReference type="PANTHER" id="PTHR46743:SF2">
    <property type="entry name" value="TEICHOIC ACIDS EXPORT ATP-BINDING PROTEIN TAGH"/>
    <property type="match status" value="1"/>
</dbReference>
<proteinExistence type="inferred from homology"/>
<name>A0A150X430_9BACT</name>
<reference evidence="6 7" key="1">
    <citation type="submission" date="2016-01" db="EMBL/GenBank/DDBJ databases">
        <title>Genome sequencing of Roseivirga spongicola UST030701-084.</title>
        <authorList>
            <person name="Selvaratnam C."/>
            <person name="Thevarajoo S."/>
            <person name="Goh K.M."/>
            <person name="Ee R."/>
            <person name="Chan K.-G."/>
            <person name="Chong C.S."/>
        </authorList>
    </citation>
    <scope>NUCLEOTIDE SEQUENCE [LARGE SCALE GENOMIC DNA]</scope>
    <source>
        <strain evidence="6 7">UST030701-084</strain>
    </source>
</reference>
<dbReference type="InterPro" id="IPR003593">
    <property type="entry name" value="AAA+_ATPase"/>
</dbReference>
<evidence type="ECO:0000256" key="1">
    <source>
        <dbReference type="ARBA" id="ARBA00005417"/>
    </source>
</evidence>